<dbReference type="NCBIfam" id="TIGR04357">
    <property type="entry name" value="CofD_rel_GAK"/>
    <property type="match status" value="1"/>
</dbReference>
<sequence>MTNAVNRHTLELYRRAPELGPRVLFFSGGTALRHTARALTEYTHNSIHLVTPFDSGGSSAVLRKAFGMPAVGDIRNRLMALADQSVAGNPEVCELFAHRLPKQANQTELCEELDALTSGRHPLLARIPDPMRTIIRNHFKHFCKAMPKDFDLRGASLGNMVLTAGYIYGHSSMDPVLHIFTRLARVCGEVRPTVNRDLHMAVKLRDGSVVIGQHKITGKETPPLTSPVEEVWLTASLSDPTPAESVIRCKVKDLIYGADLICYPPGSFFSSVIANLLPQGVGKAVAGNPCPKVYVPSTGRDPEATGLSVADQAQLLMDHLHKSGSPTHARPLEYVIVDSRDGDYPGGLDKAALKAQGLTVIDRPLASRKEPSRLDPYRLCETLLSLTSISPPTR</sequence>
<dbReference type="GO" id="GO:0043743">
    <property type="term" value="F:LPPG:FO 2-phospho-L-lactate transferase activity"/>
    <property type="evidence" value="ECO:0007669"/>
    <property type="project" value="InterPro"/>
</dbReference>
<accession>A0A6I6JHD6</accession>
<organism evidence="1 2">
    <name type="scientific">Pseudodesulfovibrio cashew</name>
    <dbReference type="NCBI Taxonomy" id="2678688"/>
    <lineage>
        <taxon>Bacteria</taxon>
        <taxon>Pseudomonadati</taxon>
        <taxon>Thermodesulfobacteriota</taxon>
        <taxon>Desulfovibrionia</taxon>
        <taxon>Desulfovibrionales</taxon>
        <taxon>Desulfovibrionaceae</taxon>
    </lineage>
</organism>
<name>A0A6I6JHD6_9BACT</name>
<dbReference type="EMBL" id="CP046400">
    <property type="protein sequence ID" value="QGY41591.1"/>
    <property type="molecule type" value="Genomic_DNA"/>
</dbReference>
<dbReference type="Proteomes" id="UP000428328">
    <property type="component" value="Chromosome"/>
</dbReference>
<dbReference type="PANTHER" id="PTHR31240">
    <property type="entry name" value="MATERNAL EFFECT EMBRYO ARREST 18"/>
    <property type="match status" value="1"/>
</dbReference>
<dbReference type="PANTHER" id="PTHR31240:SF0">
    <property type="entry name" value="MATERNAL EFFECT EMBRYO ARREST 18"/>
    <property type="match status" value="1"/>
</dbReference>
<dbReference type="RefSeq" id="WP_158950007.1">
    <property type="nucleotide sequence ID" value="NZ_CP046400.1"/>
</dbReference>
<proteinExistence type="predicted"/>
<protein>
    <submittedName>
        <fullName evidence="1">GAK system CofD-like protein</fullName>
    </submittedName>
</protein>
<dbReference type="CDD" id="cd07187">
    <property type="entry name" value="YvcK_like"/>
    <property type="match status" value="1"/>
</dbReference>
<dbReference type="InterPro" id="IPR002882">
    <property type="entry name" value="CofD"/>
</dbReference>
<dbReference type="KEGG" id="psel:GM415_16170"/>
<reference evidence="1 2" key="1">
    <citation type="submission" date="2019-11" db="EMBL/GenBank/DDBJ databases">
        <authorList>
            <person name="Zheng R.K."/>
            <person name="Sun C.M."/>
        </authorList>
    </citation>
    <scope>NUCLEOTIDE SEQUENCE [LARGE SCALE GENOMIC DNA]</scope>
    <source>
        <strain evidence="1 2">SRB007</strain>
    </source>
</reference>
<dbReference type="AlphaFoldDB" id="A0A6I6JHD6"/>
<evidence type="ECO:0000313" key="1">
    <source>
        <dbReference type="EMBL" id="QGY41591.1"/>
    </source>
</evidence>
<keyword evidence="2" id="KW-1185">Reference proteome</keyword>
<dbReference type="InterPro" id="IPR038136">
    <property type="entry name" value="CofD-like_dom_sf"/>
</dbReference>
<dbReference type="InterPro" id="IPR027591">
    <property type="entry name" value="CofD-rel_GAK"/>
</dbReference>
<dbReference type="Gene3D" id="3.40.50.10680">
    <property type="entry name" value="CofD-like domains"/>
    <property type="match status" value="1"/>
</dbReference>
<gene>
    <name evidence="1" type="ORF">GM415_16170</name>
</gene>
<dbReference type="SUPFAM" id="SSF142338">
    <property type="entry name" value="CofD-like"/>
    <property type="match status" value="1"/>
</dbReference>
<dbReference type="Pfam" id="PF01933">
    <property type="entry name" value="CofD"/>
    <property type="match status" value="1"/>
</dbReference>
<evidence type="ECO:0000313" key="2">
    <source>
        <dbReference type="Proteomes" id="UP000428328"/>
    </source>
</evidence>